<dbReference type="InterPro" id="IPR032874">
    <property type="entry name" value="DDE_dom"/>
</dbReference>
<keyword evidence="3" id="KW-1185">Reference proteome</keyword>
<name>A0ABT6QAB3_9PROT</name>
<dbReference type="Pfam" id="PF13610">
    <property type="entry name" value="DDE_Tnp_IS240"/>
    <property type="match status" value="1"/>
</dbReference>
<evidence type="ECO:0000259" key="1">
    <source>
        <dbReference type="Pfam" id="PF13610"/>
    </source>
</evidence>
<protein>
    <recommendedName>
        <fullName evidence="1">DDE domain-containing protein</fullName>
    </recommendedName>
</protein>
<dbReference type="Proteomes" id="UP001431775">
    <property type="component" value="Unassembled WGS sequence"/>
</dbReference>
<organism evidence="2 3">
    <name type="scientific">Commensalibacter nepenthis</name>
    <dbReference type="NCBI Taxonomy" id="3043872"/>
    <lineage>
        <taxon>Bacteria</taxon>
        <taxon>Pseudomonadati</taxon>
        <taxon>Pseudomonadota</taxon>
        <taxon>Alphaproteobacteria</taxon>
        <taxon>Acetobacterales</taxon>
        <taxon>Acetobacteraceae</taxon>
    </lineage>
</organism>
<reference evidence="2" key="1">
    <citation type="submission" date="2023-05" db="EMBL/GenBank/DDBJ databases">
        <title>Whole genome sequence of Commensalibacter sp.</title>
        <authorList>
            <person name="Charoenyingcharoen P."/>
            <person name="Yukphan P."/>
        </authorList>
    </citation>
    <scope>NUCLEOTIDE SEQUENCE</scope>
    <source>
        <strain evidence="2">TBRC 10068</strain>
    </source>
</reference>
<accession>A0ABT6QAB3</accession>
<proteinExistence type="predicted"/>
<evidence type="ECO:0000313" key="3">
    <source>
        <dbReference type="Proteomes" id="UP001431775"/>
    </source>
</evidence>
<comment type="caution">
    <text evidence="2">The sequence shown here is derived from an EMBL/GenBank/DDBJ whole genome shotgun (WGS) entry which is preliminary data.</text>
</comment>
<evidence type="ECO:0000313" key="2">
    <source>
        <dbReference type="EMBL" id="MDI2113844.1"/>
    </source>
</evidence>
<gene>
    <name evidence="2" type="ORF">QJV33_11245</name>
</gene>
<dbReference type="EMBL" id="JASBAN010000002">
    <property type="protein sequence ID" value="MDI2113844.1"/>
    <property type="molecule type" value="Genomic_DNA"/>
</dbReference>
<feature type="domain" description="DDE" evidence="1">
    <location>
        <begin position="9"/>
        <end position="56"/>
    </location>
</feature>
<sequence>MVDINGLNIKVAQRFFRKAFKEDGLFAPTHIRTDKASPFPNTIQTMKNEHILPNHGAYETKKAL</sequence>